<dbReference type="Proteomes" id="UP000001396">
    <property type="component" value="Unassembled WGS sequence"/>
</dbReference>
<keyword evidence="2" id="KW-1185">Reference proteome</keyword>
<dbReference type="Gene3D" id="1.20.1280.50">
    <property type="match status" value="1"/>
</dbReference>
<sequence>MDQFTAVPNLSESKNVGDPRFTKSSRIVLRFKRTAYLSMPSTIKYLDISDARYDVDEIFTNDRSQYHFETLKVNGFRPDSLENIKIDHLQISFRDEHGYEGLLRDIPNGVRYLSFRYCSAIQYIQIPESVKFFKVDCYDQYDHIDFIPNALQELIIKYDIGQTFRSLPGLVNPLTIPTIDSVDRIFLRKLDDSNYLIFGQSNSRFIGAFINQSQLINNDNQSNKLVNLSHLLLSNIVFYLDNNIDRIVFTLVCKRWFDERDKYLTFNIKDINEINKENTSHIYLKSYRSSIINSIKLNKKYMGVLSIFQALEINIVIYLDNLKDIDKIQPNIKTIVLFGGFDNQFDHSVFENFFSVLSNSNVTKLEKCDTLKYRLPENLTSLSLSDSFPNETLLPGSLPAKLKKLCFGSNFNRPIPAGLLPNTLEKLIFGDQFDKPFEPGVLPSSLRVLKFVVPSYKQSFQVGVLPQNLEVLVYSGHFSEMTEEVLPTSLHTLLEVPTSWIPYLKPLTNLKSLTFTNTYSAGEIPIDLSLLPTSLTKLIIRPPSRLTSTMPTTIKDLSIINSQYNIDEIFKDRSQYRLDSLGVYAFKHDSLEGLAIKELVIGFHSGVRKLATVEKKPDILREIPFGVETLSFGYIFSDITHHYFIPSSVTKMIFPFNLMVTRYNNEIPSSVKELVVKSLSLNNAKLPVIPSTLSTLSLPEVSIPSNKFDCLNFHVEPRLNYQIRKIDNHYIFFGQSFNDIVAMILPSLDGFVERCTSSGIKIK</sequence>
<dbReference type="AlphaFoldDB" id="D3BDC2"/>
<dbReference type="InterPro" id="IPR051251">
    <property type="entry name" value="STK_FNIP-Repeat"/>
</dbReference>
<dbReference type="Pfam" id="PF05725">
    <property type="entry name" value="FNIP"/>
    <property type="match status" value="2"/>
</dbReference>
<dbReference type="InterPro" id="IPR008615">
    <property type="entry name" value="FNIP"/>
</dbReference>
<proteinExistence type="predicted"/>
<dbReference type="PANTHER" id="PTHR32134">
    <property type="entry name" value="FNIP REPEAT-CONTAINING PROTEIN"/>
    <property type="match status" value="1"/>
</dbReference>
<dbReference type="FunCoup" id="D3BDC2">
    <property type="interactions" value="1036"/>
</dbReference>
<dbReference type="PANTHER" id="PTHR32134:SF169">
    <property type="entry name" value="FNIP REPEAT-CONTAINING PROTEIN-RELATED"/>
    <property type="match status" value="1"/>
</dbReference>
<dbReference type="GeneID" id="31361987"/>
<protein>
    <recommendedName>
        <fullName evidence="3">FNIP repeat-containing protein</fullName>
    </recommendedName>
</protein>
<gene>
    <name evidence="1" type="ORF">PPL_06505</name>
</gene>
<organism evidence="1 2">
    <name type="scientific">Heterostelium pallidum (strain ATCC 26659 / Pp 5 / PN500)</name>
    <name type="common">Cellular slime mold</name>
    <name type="synonym">Polysphondylium pallidum</name>
    <dbReference type="NCBI Taxonomy" id="670386"/>
    <lineage>
        <taxon>Eukaryota</taxon>
        <taxon>Amoebozoa</taxon>
        <taxon>Evosea</taxon>
        <taxon>Eumycetozoa</taxon>
        <taxon>Dictyostelia</taxon>
        <taxon>Acytosteliales</taxon>
        <taxon>Acytosteliaceae</taxon>
        <taxon>Heterostelium</taxon>
    </lineage>
</organism>
<dbReference type="InParanoid" id="D3BDC2"/>
<dbReference type="RefSeq" id="XP_020432686.1">
    <property type="nucleotide sequence ID" value="XM_020577359.1"/>
</dbReference>
<evidence type="ECO:0000313" key="2">
    <source>
        <dbReference type="Proteomes" id="UP000001396"/>
    </source>
</evidence>
<name>D3BDC2_HETP5</name>
<accession>D3BDC2</accession>
<dbReference type="EMBL" id="ADBJ01000029">
    <property type="protein sequence ID" value="EFA80566.1"/>
    <property type="molecule type" value="Genomic_DNA"/>
</dbReference>
<comment type="caution">
    <text evidence="1">The sequence shown here is derived from an EMBL/GenBank/DDBJ whole genome shotgun (WGS) entry which is preliminary data.</text>
</comment>
<evidence type="ECO:0000313" key="1">
    <source>
        <dbReference type="EMBL" id="EFA80566.1"/>
    </source>
</evidence>
<evidence type="ECO:0008006" key="3">
    <source>
        <dbReference type="Google" id="ProtNLM"/>
    </source>
</evidence>
<reference evidence="1 2" key="1">
    <citation type="journal article" date="2011" name="Genome Res.">
        <title>Phylogeny-wide analysis of social amoeba genomes highlights ancient origins for complex intercellular communication.</title>
        <authorList>
            <person name="Heidel A.J."/>
            <person name="Lawal H.M."/>
            <person name="Felder M."/>
            <person name="Schilde C."/>
            <person name="Helps N.R."/>
            <person name="Tunggal B."/>
            <person name="Rivero F."/>
            <person name="John U."/>
            <person name="Schleicher M."/>
            <person name="Eichinger L."/>
            <person name="Platzer M."/>
            <person name="Noegel A.A."/>
            <person name="Schaap P."/>
            <person name="Gloeckner G."/>
        </authorList>
    </citation>
    <scope>NUCLEOTIDE SEQUENCE [LARGE SCALE GENOMIC DNA]</scope>
    <source>
        <strain evidence="2">ATCC 26659 / Pp 5 / PN500</strain>
    </source>
</reference>